<feature type="region of interest" description="Disordered" evidence="1">
    <location>
        <begin position="1"/>
        <end position="20"/>
    </location>
</feature>
<dbReference type="SMART" id="SM00463">
    <property type="entry name" value="SMR"/>
    <property type="match status" value="1"/>
</dbReference>
<evidence type="ECO:0000259" key="2">
    <source>
        <dbReference type="PROSITE" id="PS50828"/>
    </source>
</evidence>
<dbReference type="PROSITE" id="PS50828">
    <property type="entry name" value="SMR"/>
    <property type="match status" value="1"/>
</dbReference>
<dbReference type="PROSITE" id="PS51140">
    <property type="entry name" value="CUE"/>
    <property type="match status" value="1"/>
</dbReference>
<dbReference type="PANTHER" id="PTHR46535">
    <property type="entry name" value="NEDD4-BINDING PROTEIN 2"/>
    <property type="match status" value="1"/>
</dbReference>
<organism evidence="4">
    <name type="scientific">Menopon gallinae</name>
    <name type="common">poultry shaft louse</name>
    <dbReference type="NCBI Taxonomy" id="328185"/>
    <lineage>
        <taxon>Eukaryota</taxon>
        <taxon>Metazoa</taxon>
        <taxon>Ecdysozoa</taxon>
        <taxon>Arthropoda</taxon>
        <taxon>Hexapoda</taxon>
        <taxon>Insecta</taxon>
        <taxon>Pterygota</taxon>
        <taxon>Neoptera</taxon>
        <taxon>Paraneoptera</taxon>
        <taxon>Psocodea</taxon>
        <taxon>Troctomorpha</taxon>
        <taxon>Phthiraptera</taxon>
        <taxon>Amblycera</taxon>
        <taxon>Menoponidae</taxon>
        <taxon>Menopon</taxon>
    </lineage>
</organism>
<dbReference type="CDD" id="cd14279">
    <property type="entry name" value="CUE"/>
    <property type="match status" value="1"/>
</dbReference>
<reference evidence="4" key="1">
    <citation type="journal article" date="2024" name="Gigascience">
        <title>Chromosome-level genome of the poultry shaft louse Menopon gallinae provides insight into the host-switching and adaptive evolution of parasitic lice.</title>
        <authorList>
            <person name="Xu Y."/>
            <person name="Ma L."/>
            <person name="Liu S."/>
            <person name="Liang Y."/>
            <person name="Liu Q."/>
            <person name="He Z."/>
            <person name="Tian L."/>
            <person name="Duan Y."/>
            <person name="Cai W."/>
            <person name="Li H."/>
            <person name="Song F."/>
        </authorList>
    </citation>
    <scope>NUCLEOTIDE SEQUENCE</scope>
    <source>
        <strain evidence="4">Cailab_2023a</strain>
    </source>
</reference>
<dbReference type="GO" id="GO:0004519">
    <property type="term" value="F:endonuclease activity"/>
    <property type="evidence" value="ECO:0007669"/>
    <property type="project" value="TreeGrafter"/>
</dbReference>
<feature type="domain" description="Smr" evidence="2">
    <location>
        <begin position="890"/>
        <end position="970"/>
    </location>
</feature>
<dbReference type="InterPro" id="IPR002625">
    <property type="entry name" value="Smr_dom"/>
</dbReference>
<sequence>MSSSNASETSECETDTEEVPNLPAMKSLFNYRYGRQFIDGNVWDDYQDNRSSAKKGLEGACKTHRGITSSQEELSIIDYEVGTNPACSSQEELSLLDFDDETKEDKDDSSTSSEEQETQLLTLQESLREALIDSYEMRKQLEENSKKNSTQVSDDKDLTMDGQRESSDAFMDAVSKHLENIRMEDGGLKEIPPGDNAIVNYILKSYDTEKGVESKTKAVGQEIEGQSKRSPDLEEVPLPSIPPGTQEASAGSTTKRQTMDEIMSSWDTSEEGNKAKNDSQPKPERPKSGLLGAIKKTGIQRDQSPEELLRSVELSWSTIPFTSSWEDINKKMVTEQKELPQRSKPQRKTVAKSDSSTNTKHSDFELWKEDGSDVVRLTPQNRDINQNLDSATCLYATQYPMLDKGSMTSDLEDYNTAPMEASMEILSGMFPDIQSEALADVLEKCKGDIHWAVNLLLDSPHNIDITLDRKPLEDASGIAVDSSSIPIENLVISDGKKTIKRRKDRKAAPSELSLMLKKQIEDSIRINEEYYEKNAYMKRQAEMNAECNAVQNSFADPSQTQEFDSTRMYESEYPSTFAQVSHSPQDDEDEEEETIPMKIDPEFFRQLASHFGHTVERERLEGPHSVSVINIPLSLGYQIYSSWLETVNRQIEDIQAAYDNMIKEDELLAKALQQQEQDQHKPDLREIMDMELAMALYKQDEALNRGNIEETVASKLSIQLLNEAFPNVDRKVILDAFRCKGCSFQKTVDFLKSLKGDSSKTVPAPEFLQAYEKKLIRQAEEESAKREAETPRKPIVVVKQKNTKKSAADTNDVLVVNPAEFRENMSRLQKRRIDCCKQAQEAFRNKSYSVASYYSYIASLYKERIAEINRKSISLKLFDEEKNEVSPRLLDLHFLFVPEAVQIADMFLDHHISELSRRNLSSLDLFLITGRGQKSRFNKPKIKPAIKKRLQQRNIAFIEQNPGMLKITVHKGNCLSDQL</sequence>
<dbReference type="InterPro" id="IPR036063">
    <property type="entry name" value="Smr_dom_sf"/>
</dbReference>
<feature type="compositionally biased region" description="Basic and acidic residues" evidence="1">
    <location>
        <begin position="271"/>
        <end position="287"/>
    </location>
</feature>
<evidence type="ECO:0000256" key="1">
    <source>
        <dbReference type="SAM" id="MobiDB-lite"/>
    </source>
</evidence>
<dbReference type="SMART" id="SM01162">
    <property type="entry name" value="DUF1771"/>
    <property type="match status" value="1"/>
</dbReference>
<feature type="region of interest" description="Disordered" evidence="1">
    <location>
        <begin position="335"/>
        <end position="361"/>
    </location>
</feature>
<dbReference type="AlphaFoldDB" id="A0AAW2I4U5"/>
<dbReference type="InterPro" id="IPR013899">
    <property type="entry name" value="DUF1771"/>
</dbReference>
<dbReference type="GO" id="GO:0005634">
    <property type="term" value="C:nucleus"/>
    <property type="evidence" value="ECO:0007669"/>
    <property type="project" value="TreeGrafter"/>
</dbReference>
<proteinExistence type="predicted"/>
<feature type="region of interest" description="Disordered" evidence="1">
    <location>
        <begin position="141"/>
        <end position="166"/>
    </location>
</feature>
<evidence type="ECO:0000259" key="3">
    <source>
        <dbReference type="PROSITE" id="PS51140"/>
    </source>
</evidence>
<name>A0AAW2I4U5_9NEOP</name>
<gene>
    <name evidence="4" type="ORF">PYX00_004050</name>
</gene>
<protein>
    <submittedName>
        <fullName evidence="4">Uncharacterized protein</fullName>
    </submittedName>
</protein>
<feature type="region of interest" description="Disordered" evidence="1">
    <location>
        <begin position="210"/>
        <end position="307"/>
    </location>
</feature>
<dbReference type="InterPro" id="IPR003892">
    <property type="entry name" value="CUE"/>
</dbReference>
<comment type="caution">
    <text evidence="4">The sequence shown here is derived from an EMBL/GenBank/DDBJ whole genome shotgun (WGS) entry which is preliminary data.</text>
</comment>
<dbReference type="SUPFAM" id="SSF46934">
    <property type="entry name" value="UBA-like"/>
    <property type="match status" value="1"/>
</dbReference>
<accession>A0AAW2I4U5</accession>
<feature type="compositionally biased region" description="Basic and acidic residues" evidence="1">
    <location>
        <begin position="153"/>
        <end position="166"/>
    </location>
</feature>
<dbReference type="Gene3D" id="3.30.1370.110">
    <property type="match status" value="1"/>
</dbReference>
<dbReference type="Gene3D" id="1.10.8.10">
    <property type="entry name" value="DNA helicase RuvA subunit, C-terminal domain"/>
    <property type="match status" value="1"/>
</dbReference>
<dbReference type="InterPro" id="IPR009060">
    <property type="entry name" value="UBA-like_sf"/>
</dbReference>
<feature type="domain" description="CUE" evidence="3">
    <location>
        <begin position="418"/>
        <end position="461"/>
    </location>
</feature>
<evidence type="ECO:0000313" key="4">
    <source>
        <dbReference type="EMBL" id="KAL0276490.1"/>
    </source>
</evidence>
<feature type="compositionally biased region" description="Polar residues" evidence="1">
    <location>
        <begin position="246"/>
        <end position="256"/>
    </location>
</feature>
<dbReference type="InterPro" id="IPR052772">
    <property type="entry name" value="Endo/PolyKinase_Domain-Protein"/>
</dbReference>
<dbReference type="EMBL" id="JARGDH010000002">
    <property type="protein sequence ID" value="KAL0276490.1"/>
    <property type="molecule type" value="Genomic_DNA"/>
</dbReference>
<dbReference type="PANTHER" id="PTHR46535:SF1">
    <property type="entry name" value="NEDD4-BINDING PROTEIN 2"/>
    <property type="match status" value="1"/>
</dbReference>
<dbReference type="SUPFAM" id="SSF160443">
    <property type="entry name" value="SMR domain-like"/>
    <property type="match status" value="1"/>
</dbReference>
<dbReference type="GO" id="GO:0043130">
    <property type="term" value="F:ubiquitin binding"/>
    <property type="evidence" value="ECO:0007669"/>
    <property type="project" value="InterPro"/>
</dbReference>